<dbReference type="EMBL" id="UINC01134190">
    <property type="protein sequence ID" value="SVD17577.1"/>
    <property type="molecule type" value="Genomic_DNA"/>
</dbReference>
<accession>A0A382T7V9</accession>
<organism evidence="1">
    <name type="scientific">marine metagenome</name>
    <dbReference type="NCBI Taxonomy" id="408172"/>
    <lineage>
        <taxon>unclassified sequences</taxon>
        <taxon>metagenomes</taxon>
        <taxon>ecological metagenomes</taxon>
    </lineage>
</organism>
<proteinExistence type="predicted"/>
<dbReference type="AlphaFoldDB" id="A0A382T7V9"/>
<feature type="non-terminal residue" evidence="1">
    <location>
        <position position="25"/>
    </location>
</feature>
<sequence length="25" mass="2810">MKSNFLPKLINDPLGDPGMMVEFLC</sequence>
<reference evidence="1" key="1">
    <citation type="submission" date="2018-05" db="EMBL/GenBank/DDBJ databases">
        <authorList>
            <person name="Lanie J.A."/>
            <person name="Ng W.-L."/>
            <person name="Kazmierczak K.M."/>
            <person name="Andrzejewski T.M."/>
            <person name="Davidsen T.M."/>
            <person name="Wayne K.J."/>
            <person name="Tettelin H."/>
            <person name="Glass J.I."/>
            <person name="Rusch D."/>
            <person name="Podicherti R."/>
            <person name="Tsui H.-C.T."/>
            <person name="Winkler M.E."/>
        </authorList>
    </citation>
    <scope>NUCLEOTIDE SEQUENCE</scope>
</reference>
<evidence type="ECO:0000313" key="1">
    <source>
        <dbReference type="EMBL" id="SVD17577.1"/>
    </source>
</evidence>
<name>A0A382T7V9_9ZZZZ</name>
<gene>
    <name evidence="1" type="ORF">METZ01_LOCUS370431</name>
</gene>
<protein>
    <submittedName>
        <fullName evidence="1">Uncharacterized protein</fullName>
    </submittedName>
</protein>